<dbReference type="InterPro" id="IPR016181">
    <property type="entry name" value="Acyl_CoA_acyltransferase"/>
</dbReference>
<dbReference type="GO" id="GO:0008999">
    <property type="term" value="F:protein-N-terminal-alanine acetyltransferase activity"/>
    <property type="evidence" value="ECO:0007669"/>
    <property type="project" value="TreeGrafter"/>
</dbReference>
<dbReference type="InterPro" id="IPR051531">
    <property type="entry name" value="N-acetyltransferase"/>
</dbReference>
<evidence type="ECO:0000256" key="2">
    <source>
        <dbReference type="ARBA" id="ARBA00023315"/>
    </source>
</evidence>
<dbReference type="Proteomes" id="UP001205920">
    <property type="component" value="Unassembled WGS sequence"/>
</dbReference>
<evidence type="ECO:0000259" key="4">
    <source>
        <dbReference type="PROSITE" id="PS51186"/>
    </source>
</evidence>
<protein>
    <submittedName>
        <fullName evidence="5">GNAT family N-acetyltransferase</fullName>
    </submittedName>
</protein>
<dbReference type="Gene3D" id="3.40.630.30">
    <property type="match status" value="1"/>
</dbReference>
<dbReference type="CDD" id="cd04301">
    <property type="entry name" value="NAT_SF"/>
    <property type="match status" value="1"/>
</dbReference>
<name>A0AAW5HVJ1_9CORY</name>
<dbReference type="PANTHER" id="PTHR43792">
    <property type="entry name" value="GNAT FAMILY, PUTATIVE (AFU_ORTHOLOGUE AFUA_3G00765)-RELATED-RELATED"/>
    <property type="match status" value="1"/>
</dbReference>
<dbReference type="PANTHER" id="PTHR43792:SF8">
    <property type="entry name" value="[RIBOSOMAL PROTEIN US5]-ALANINE N-ACETYLTRANSFERASE"/>
    <property type="match status" value="1"/>
</dbReference>
<evidence type="ECO:0000313" key="6">
    <source>
        <dbReference type="Proteomes" id="UP001205920"/>
    </source>
</evidence>
<dbReference type="PROSITE" id="PS51186">
    <property type="entry name" value="GNAT"/>
    <property type="match status" value="1"/>
</dbReference>
<dbReference type="EMBL" id="JAEUWV010000003">
    <property type="protein sequence ID" value="MCO6394214.1"/>
    <property type="molecule type" value="Genomic_DNA"/>
</dbReference>
<dbReference type="InterPro" id="IPR000182">
    <property type="entry name" value="GNAT_dom"/>
</dbReference>
<evidence type="ECO:0000313" key="5">
    <source>
        <dbReference type="EMBL" id="MCO6394214.1"/>
    </source>
</evidence>
<feature type="domain" description="N-acetyltransferase" evidence="4">
    <location>
        <begin position="31"/>
        <end position="202"/>
    </location>
</feature>
<keyword evidence="2" id="KW-0012">Acyltransferase</keyword>
<gene>
    <name evidence="5" type="ORF">JMN37_04335</name>
</gene>
<comment type="similarity">
    <text evidence="3">Belongs to the acetyltransferase family. RimJ subfamily.</text>
</comment>
<dbReference type="Pfam" id="PF13302">
    <property type="entry name" value="Acetyltransf_3"/>
    <property type="match status" value="1"/>
</dbReference>
<dbReference type="GO" id="GO:0005737">
    <property type="term" value="C:cytoplasm"/>
    <property type="evidence" value="ECO:0007669"/>
    <property type="project" value="TreeGrafter"/>
</dbReference>
<comment type="caution">
    <text evidence="5">The sequence shown here is derived from an EMBL/GenBank/DDBJ whole genome shotgun (WGS) entry which is preliminary data.</text>
</comment>
<sequence length="219" mass="24737">MLRRIETWLHGPTPGWPERTPFVRLPSGETVTLRPLRLQDGGEWCRTRLLDQQWLQPVEPTIHSTWEAAHTKSAWAGQWTMLKEMAADGTVVPMVIEVDGHFAGQLTLGGIQRGTVDECWIGYWVHSPYQGRGVATAACALGVDHAFARVGLHRVTATYLPDNPASGHVLQTVGFREEGFMRGNIHIDGRWRDHYFVAMTEDDYPTTAVDRLRRSGRIR</sequence>
<dbReference type="AlphaFoldDB" id="A0AAW5HVJ1"/>
<accession>A0AAW5HVJ1</accession>
<keyword evidence="1" id="KW-0808">Transferase</keyword>
<evidence type="ECO:0000256" key="3">
    <source>
        <dbReference type="ARBA" id="ARBA00038502"/>
    </source>
</evidence>
<organism evidence="5 6">
    <name type="scientific">Corynebacterium lipophilum</name>
    <dbReference type="NCBI Taxonomy" id="2804918"/>
    <lineage>
        <taxon>Bacteria</taxon>
        <taxon>Bacillati</taxon>
        <taxon>Actinomycetota</taxon>
        <taxon>Actinomycetes</taxon>
        <taxon>Mycobacteriales</taxon>
        <taxon>Corynebacteriaceae</taxon>
        <taxon>Corynebacterium</taxon>
    </lineage>
</organism>
<keyword evidence="6" id="KW-1185">Reference proteome</keyword>
<dbReference type="SUPFAM" id="SSF55729">
    <property type="entry name" value="Acyl-CoA N-acyltransferases (Nat)"/>
    <property type="match status" value="1"/>
</dbReference>
<reference evidence="5 6" key="1">
    <citation type="submission" date="2021-01" db="EMBL/GenBank/DDBJ databases">
        <title>Identification and Characterization of Corynebacterium sp.</title>
        <authorList>
            <person name="Luo Q."/>
            <person name="Qu P."/>
            <person name="Chen Q."/>
        </authorList>
    </citation>
    <scope>NUCLEOTIDE SEQUENCE [LARGE SCALE GENOMIC DNA]</scope>
    <source>
        <strain evidence="5 6">MC-18</strain>
    </source>
</reference>
<evidence type="ECO:0000256" key="1">
    <source>
        <dbReference type="ARBA" id="ARBA00022679"/>
    </source>
</evidence>
<proteinExistence type="inferred from homology"/>